<feature type="signal peptide" evidence="2">
    <location>
        <begin position="1"/>
        <end position="33"/>
    </location>
</feature>
<dbReference type="PANTHER" id="PTHR30006:SF2">
    <property type="entry name" value="ABC TRANSPORTER SUBSTRATE-BINDING PROTEIN"/>
    <property type="match status" value="1"/>
</dbReference>
<dbReference type="SUPFAM" id="SSF53850">
    <property type="entry name" value="Periplasmic binding protein-like II"/>
    <property type="match status" value="1"/>
</dbReference>
<evidence type="ECO:0000313" key="3">
    <source>
        <dbReference type="EMBL" id="GLR89944.1"/>
    </source>
</evidence>
<dbReference type="Proteomes" id="UP001156905">
    <property type="component" value="Unassembled WGS sequence"/>
</dbReference>
<proteinExistence type="predicted"/>
<name>A0ABQ6B942_9BRAD</name>
<dbReference type="Gene3D" id="3.40.190.10">
    <property type="entry name" value="Periplasmic binding protein-like II"/>
    <property type="match status" value="2"/>
</dbReference>
<dbReference type="PANTHER" id="PTHR30006">
    <property type="entry name" value="THIAMINE-BINDING PERIPLASMIC PROTEIN-RELATED"/>
    <property type="match status" value="1"/>
</dbReference>
<dbReference type="EMBL" id="BSOW01000029">
    <property type="protein sequence ID" value="GLR89944.1"/>
    <property type="molecule type" value="Genomic_DNA"/>
</dbReference>
<dbReference type="RefSeq" id="WP_284272473.1">
    <property type="nucleotide sequence ID" value="NZ_BSOW01000029.1"/>
</dbReference>
<keyword evidence="4" id="KW-1185">Reference proteome</keyword>
<dbReference type="InterPro" id="IPR006311">
    <property type="entry name" value="TAT_signal"/>
</dbReference>
<protein>
    <submittedName>
        <fullName evidence="3">ABC transporter substrate-binding protein</fullName>
    </submittedName>
</protein>
<evidence type="ECO:0000313" key="4">
    <source>
        <dbReference type="Proteomes" id="UP001156905"/>
    </source>
</evidence>
<dbReference type="Pfam" id="PF13343">
    <property type="entry name" value="SBP_bac_6"/>
    <property type="match status" value="1"/>
</dbReference>
<comment type="caution">
    <text evidence="3">The sequence shown here is derived from an EMBL/GenBank/DDBJ whole genome shotgun (WGS) entry which is preliminary data.</text>
</comment>
<evidence type="ECO:0000256" key="2">
    <source>
        <dbReference type="SAM" id="SignalP"/>
    </source>
</evidence>
<accession>A0ABQ6B942</accession>
<feature type="chain" id="PRO_5046653662" evidence="2">
    <location>
        <begin position="34"/>
        <end position="353"/>
    </location>
</feature>
<keyword evidence="1 2" id="KW-0732">Signal</keyword>
<sequence length="353" mass="38444">MTSFSTVTIDRRRLLRSAGGLALAASLPRFAHAQNKTLIAATFPGTWNEADRDVIAPAFRQLTGAAVTQSIILGTDQVSRLAAAKGNKPPFDVAFFDAPQVIDAVREGLIMEYPVAQSPNFRDLLPTAQDKWGPKITMQVIGLGYNPDKIKTAPTSWDDLLDPKYKGRVGLTALNSQLGIAFLAELNRVKGGTDEDFEPAFKFLKQLLPNVGAIGANLGAFATLWQQEQIDIAPYNFNFVQTLKAKDVPVEFTIPATGAVGWSTSLHIVAGAAEPELAVQYIDLHLAAATQEKLLKAPYDVIPTNAKVKLEGAITKSLAKTLDDVAKIRTINWEKINPQRGALIDRFNREIKL</sequence>
<evidence type="ECO:0000256" key="1">
    <source>
        <dbReference type="ARBA" id="ARBA00022729"/>
    </source>
</evidence>
<reference evidence="4" key="1">
    <citation type="journal article" date="2019" name="Int. J. Syst. Evol. Microbiol.">
        <title>The Global Catalogue of Microorganisms (GCM) 10K type strain sequencing project: providing services to taxonomists for standard genome sequencing and annotation.</title>
        <authorList>
            <consortium name="The Broad Institute Genomics Platform"/>
            <consortium name="The Broad Institute Genome Sequencing Center for Infectious Disease"/>
            <person name="Wu L."/>
            <person name="Ma J."/>
        </authorList>
    </citation>
    <scope>NUCLEOTIDE SEQUENCE [LARGE SCALE GENOMIC DNA]</scope>
    <source>
        <strain evidence="4">NBRC 102520</strain>
    </source>
</reference>
<organism evidence="3 4">
    <name type="scientific">Bradyrhizobium iriomotense</name>
    <dbReference type="NCBI Taxonomy" id="441950"/>
    <lineage>
        <taxon>Bacteria</taxon>
        <taxon>Pseudomonadati</taxon>
        <taxon>Pseudomonadota</taxon>
        <taxon>Alphaproteobacteria</taxon>
        <taxon>Hyphomicrobiales</taxon>
        <taxon>Nitrobacteraceae</taxon>
        <taxon>Bradyrhizobium</taxon>
    </lineage>
</organism>
<dbReference type="PROSITE" id="PS51318">
    <property type="entry name" value="TAT"/>
    <property type="match status" value="1"/>
</dbReference>
<gene>
    <name evidence="3" type="ORF">GCM10007857_66580</name>
</gene>